<organism evidence="8 9">
    <name type="scientific">Hydrogenibacillus schlegelii</name>
    <name type="common">Bacillus schlegelii</name>
    <dbReference type="NCBI Taxonomy" id="1484"/>
    <lineage>
        <taxon>Bacteria</taxon>
        <taxon>Bacillati</taxon>
        <taxon>Bacillota</taxon>
        <taxon>Bacilli</taxon>
        <taxon>Bacillales</taxon>
        <taxon>Bacillales Family X. Incertae Sedis</taxon>
        <taxon>Hydrogenibacillus</taxon>
    </lineage>
</organism>
<accession>A0A132MH31</accession>
<dbReference type="InterPro" id="IPR018076">
    <property type="entry name" value="T2SS_GspF_dom"/>
</dbReference>
<dbReference type="PANTHER" id="PTHR35007">
    <property type="entry name" value="INTEGRAL MEMBRANE PROTEIN-RELATED"/>
    <property type="match status" value="1"/>
</dbReference>
<dbReference type="OrthoDB" id="9803381at2"/>
<evidence type="ECO:0000313" key="8">
    <source>
        <dbReference type="EMBL" id="OAR05131.1"/>
    </source>
</evidence>
<dbReference type="PANTHER" id="PTHR35007:SF1">
    <property type="entry name" value="PILUS ASSEMBLY PROTEIN"/>
    <property type="match status" value="1"/>
</dbReference>
<keyword evidence="3 6" id="KW-0812">Transmembrane</keyword>
<keyword evidence="5 6" id="KW-0472">Membrane</keyword>
<protein>
    <recommendedName>
        <fullName evidence="7">Type II secretion system protein GspF domain-containing protein</fullName>
    </recommendedName>
</protein>
<sequence>MLDLILASAVLSLIAALHYALLVYRIRRRNDRLKAWFPETRRKERQSIFRRWGDAYDRSAAGSRLKVRLAQANVGLKPSEYMFILLVLYLVTWFFIARVMRIIPPVDGILAYLLVWLGSRTFLNMRKSARAEAFNGQLPEICRLLASTAKAGYTLPQGFEMVARELKPPAGTEFCTVVQELQLGDPFDAVLERLGSRFDSSELTVFVHTLTIQRKLGGNIAEVLEMMATTLDERRRVNEEIKNATTESRSIAYLLLVMPFLMVVVMGLIIPGFINPLFTVFGVLLALASGFLQLIAFLIIRKLSDIRV</sequence>
<feature type="transmembrane region" description="Helical" evidence="6">
    <location>
        <begin position="280"/>
        <end position="300"/>
    </location>
</feature>
<gene>
    <name evidence="8" type="ORF">SA87_08245</name>
</gene>
<evidence type="ECO:0000256" key="2">
    <source>
        <dbReference type="ARBA" id="ARBA00022475"/>
    </source>
</evidence>
<feature type="transmembrane region" description="Helical" evidence="6">
    <location>
        <begin position="78"/>
        <end position="96"/>
    </location>
</feature>
<evidence type="ECO:0000259" key="7">
    <source>
        <dbReference type="Pfam" id="PF00482"/>
    </source>
</evidence>
<feature type="domain" description="Type II secretion system protein GspF" evidence="7">
    <location>
        <begin position="142"/>
        <end position="266"/>
    </location>
</feature>
<dbReference type="Pfam" id="PF00482">
    <property type="entry name" value="T2SSF"/>
    <property type="match status" value="1"/>
</dbReference>
<name>A0A132MH31_HYDSH</name>
<dbReference type="GO" id="GO:0005886">
    <property type="term" value="C:plasma membrane"/>
    <property type="evidence" value="ECO:0007669"/>
    <property type="project" value="UniProtKB-SubCell"/>
</dbReference>
<evidence type="ECO:0000313" key="9">
    <source>
        <dbReference type="Proteomes" id="UP000243024"/>
    </source>
</evidence>
<keyword evidence="9" id="KW-1185">Reference proteome</keyword>
<evidence type="ECO:0000256" key="4">
    <source>
        <dbReference type="ARBA" id="ARBA00022989"/>
    </source>
</evidence>
<keyword evidence="4 6" id="KW-1133">Transmembrane helix</keyword>
<reference evidence="8 9" key="1">
    <citation type="submission" date="2015-09" db="EMBL/GenBank/DDBJ databases">
        <title>Draft genome sequence of Hydrogenibacillus schlegelii DSM 2000.</title>
        <authorList>
            <person name="Hemp J."/>
        </authorList>
    </citation>
    <scope>NUCLEOTIDE SEQUENCE [LARGE SCALE GENOMIC DNA]</scope>
    <source>
        <strain evidence="8 9">MA 48</strain>
    </source>
</reference>
<evidence type="ECO:0000256" key="6">
    <source>
        <dbReference type="SAM" id="Phobius"/>
    </source>
</evidence>
<dbReference type="Gene3D" id="1.20.81.30">
    <property type="entry name" value="Type II secretion system (T2SS), domain F"/>
    <property type="match status" value="1"/>
</dbReference>
<keyword evidence="2" id="KW-1003">Cell membrane</keyword>
<dbReference type="InterPro" id="IPR042094">
    <property type="entry name" value="T2SS_GspF_sf"/>
</dbReference>
<feature type="transmembrane region" description="Helical" evidence="6">
    <location>
        <begin position="6"/>
        <end position="24"/>
    </location>
</feature>
<dbReference type="EMBL" id="JXBB01000004">
    <property type="protein sequence ID" value="OAR05131.1"/>
    <property type="molecule type" value="Genomic_DNA"/>
</dbReference>
<evidence type="ECO:0000256" key="1">
    <source>
        <dbReference type="ARBA" id="ARBA00004651"/>
    </source>
</evidence>
<comment type="caution">
    <text evidence="8">The sequence shown here is derived from an EMBL/GenBank/DDBJ whole genome shotgun (WGS) entry which is preliminary data.</text>
</comment>
<dbReference type="AlphaFoldDB" id="A0A132MH31"/>
<proteinExistence type="predicted"/>
<feature type="transmembrane region" description="Helical" evidence="6">
    <location>
        <begin position="251"/>
        <end position="274"/>
    </location>
</feature>
<dbReference type="STRING" id="1484.SA87_08245"/>
<comment type="subcellular location">
    <subcellularLocation>
        <location evidence="1">Cell membrane</location>
        <topology evidence="1">Multi-pass membrane protein</topology>
    </subcellularLocation>
</comment>
<feature type="transmembrane region" description="Helical" evidence="6">
    <location>
        <begin position="102"/>
        <end position="123"/>
    </location>
</feature>
<dbReference type="RefSeq" id="WP_066198632.1">
    <property type="nucleotide sequence ID" value="NZ_CBCSAS010000027.1"/>
</dbReference>
<evidence type="ECO:0000256" key="3">
    <source>
        <dbReference type="ARBA" id="ARBA00022692"/>
    </source>
</evidence>
<evidence type="ECO:0000256" key="5">
    <source>
        <dbReference type="ARBA" id="ARBA00023136"/>
    </source>
</evidence>
<dbReference type="Proteomes" id="UP000243024">
    <property type="component" value="Unassembled WGS sequence"/>
</dbReference>